<evidence type="ECO:0000259" key="20">
    <source>
        <dbReference type="PROSITE" id="PS51473"/>
    </source>
</evidence>
<keyword evidence="10 17" id="KW-0472">Membrane</keyword>
<evidence type="ECO:0000256" key="17">
    <source>
        <dbReference type="SAM" id="Phobius"/>
    </source>
</evidence>
<comment type="similarity">
    <text evidence="14 15">Belongs to the small heat shock protein (HSP20) family.</text>
</comment>
<keyword evidence="5 17" id="KW-0812">Transmembrane</keyword>
<evidence type="ECO:0000256" key="12">
    <source>
        <dbReference type="ARBA" id="ARBA00024184"/>
    </source>
</evidence>
<dbReference type="EMBL" id="JAAGAX010000013">
    <property type="protein sequence ID" value="KAF2295486.1"/>
    <property type="molecule type" value="Genomic_DNA"/>
</dbReference>
<dbReference type="Proteomes" id="UP000467840">
    <property type="component" value="Chromosome 7"/>
</dbReference>
<evidence type="ECO:0000313" key="22">
    <source>
        <dbReference type="Proteomes" id="UP000467840"/>
    </source>
</evidence>
<feature type="signal peptide" evidence="18">
    <location>
        <begin position="1"/>
        <end position="25"/>
    </location>
</feature>
<dbReference type="InterPro" id="IPR002902">
    <property type="entry name" value="GNK2"/>
</dbReference>
<dbReference type="PANTHER" id="PTHR32080:SF3">
    <property type="entry name" value="PLASMODESMATA-LOCATED PROTEIN 7"/>
    <property type="match status" value="1"/>
</dbReference>
<evidence type="ECO:0008006" key="23">
    <source>
        <dbReference type="Google" id="ProtNLM"/>
    </source>
</evidence>
<feature type="region of interest" description="Disordered" evidence="16">
    <location>
        <begin position="519"/>
        <end position="543"/>
    </location>
</feature>
<evidence type="ECO:0000256" key="6">
    <source>
        <dbReference type="ARBA" id="ARBA00022729"/>
    </source>
</evidence>
<feature type="domain" description="Gnk2-homologous" evidence="20">
    <location>
        <begin position="29"/>
        <end position="133"/>
    </location>
</feature>
<dbReference type="InterPro" id="IPR002068">
    <property type="entry name" value="A-crystallin/Hsp20_dom"/>
</dbReference>
<dbReference type="PANTHER" id="PTHR32080">
    <property type="entry name" value="ANTIFUNGAL PROTEIN GINKBILOBIN-2-LIKE"/>
    <property type="match status" value="1"/>
</dbReference>
<evidence type="ECO:0000256" key="18">
    <source>
        <dbReference type="SAM" id="SignalP"/>
    </source>
</evidence>
<evidence type="ECO:0000259" key="19">
    <source>
        <dbReference type="PROSITE" id="PS01031"/>
    </source>
</evidence>
<evidence type="ECO:0000256" key="2">
    <source>
        <dbReference type="ARBA" id="ARBA00022448"/>
    </source>
</evidence>
<feature type="domain" description="Gnk2-homologous" evidence="20">
    <location>
        <begin position="134"/>
        <end position="234"/>
    </location>
</feature>
<gene>
    <name evidence="21" type="ORF">GH714_033028</name>
</gene>
<feature type="chain" id="PRO_5025424375" description="Gnk2-homologous domain-containing protein" evidence="18">
    <location>
        <begin position="26"/>
        <end position="543"/>
    </location>
</feature>
<name>A0A6A6L5Y5_HEVBR</name>
<evidence type="ECO:0000256" key="14">
    <source>
        <dbReference type="PROSITE-ProRule" id="PRU00285"/>
    </source>
</evidence>
<keyword evidence="6 18" id="KW-0732">Signal</keyword>
<dbReference type="FunFam" id="3.30.430.20:FF:000001">
    <property type="entry name" value="cysteine-rich repeat secretory protein 3"/>
    <property type="match status" value="1"/>
</dbReference>
<dbReference type="AlphaFoldDB" id="A0A6A6L5Y5"/>
<evidence type="ECO:0000256" key="1">
    <source>
        <dbReference type="ARBA" id="ARBA00004251"/>
    </source>
</evidence>
<dbReference type="InterPro" id="IPR038408">
    <property type="entry name" value="GNK2_sf"/>
</dbReference>
<keyword evidence="11" id="KW-1015">Disulfide bond</keyword>
<feature type="compositionally biased region" description="Basic residues" evidence="16">
    <location>
        <begin position="521"/>
        <end position="532"/>
    </location>
</feature>
<proteinExistence type="inferred from homology"/>
<dbReference type="Pfam" id="PF00011">
    <property type="entry name" value="HSP20"/>
    <property type="match status" value="1"/>
</dbReference>
<dbReference type="Gene3D" id="2.60.40.790">
    <property type="match status" value="1"/>
</dbReference>
<keyword evidence="9 17" id="KW-1133">Transmembrane helix</keyword>
<keyword evidence="22" id="KW-1185">Reference proteome</keyword>
<keyword evidence="4" id="KW-0945">Host-virus interaction</keyword>
<evidence type="ECO:0000256" key="4">
    <source>
        <dbReference type="ARBA" id="ARBA00022581"/>
    </source>
</evidence>
<dbReference type="CDD" id="cd23509">
    <property type="entry name" value="Gnk2-like"/>
    <property type="match status" value="2"/>
</dbReference>
<evidence type="ECO:0000256" key="11">
    <source>
        <dbReference type="ARBA" id="ARBA00023157"/>
    </source>
</evidence>
<keyword evidence="7" id="KW-0677">Repeat</keyword>
<protein>
    <recommendedName>
        <fullName evidence="23">Gnk2-homologous domain-containing protein</fullName>
    </recommendedName>
</protein>
<evidence type="ECO:0000313" key="21">
    <source>
        <dbReference type="EMBL" id="KAF2295486.1"/>
    </source>
</evidence>
<evidence type="ECO:0000256" key="7">
    <source>
        <dbReference type="ARBA" id="ARBA00022737"/>
    </source>
</evidence>
<dbReference type="Gene3D" id="3.30.430.20">
    <property type="entry name" value="Gnk2 domain, C-X8-C-X2-C motif"/>
    <property type="match status" value="2"/>
</dbReference>
<organism evidence="21 22">
    <name type="scientific">Hevea brasiliensis</name>
    <name type="common">Para rubber tree</name>
    <name type="synonym">Siphonia brasiliensis</name>
    <dbReference type="NCBI Taxonomy" id="3981"/>
    <lineage>
        <taxon>Eukaryota</taxon>
        <taxon>Viridiplantae</taxon>
        <taxon>Streptophyta</taxon>
        <taxon>Embryophyta</taxon>
        <taxon>Tracheophyta</taxon>
        <taxon>Spermatophyta</taxon>
        <taxon>Magnoliopsida</taxon>
        <taxon>eudicotyledons</taxon>
        <taxon>Gunneridae</taxon>
        <taxon>Pentapetalae</taxon>
        <taxon>rosids</taxon>
        <taxon>fabids</taxon>
        <taxon>Malpighiales</taxon>
        <taxon>Euphorbiaceae</taxon>
        <taxon>Crotonoideae</taxon>
        <taxon>Micrandreae</taxon>
        <taxon>Hevea</taxon>
    </lineage>
</organism>
<accession>A0A6A6L5Y5</accession>
<dbReference type="GO" id="GO:0009506">
    <property type="term" value="C:plasmodesma"/>
    <property type="evidence" value="ECO:0007669"/>
    <property type="project" value="UniProtKB-SubCell"/>
</dbReference>
<evidence type="ECO:0000256" key="9">
    <source>
        <dbReference type="ARBA" id="ARBA00022989"/>
    </source>
</evidence>
<keyword evidence="3" id="KW-1003">Cell membrane</keyword>
<reference evidence="21 22" key="1">
    <citation type="journal article" date="2020" name="Mol. Plant">
        <title>The Chromosome-Based Rubber Tree Genome Provides New Insights into Spurge Genome Evolution and Rubber Biosynthesis.</title>
        <authorList>
            <person name="Liu J."/>
            <person name="Shi C."/>
            <person name="Shi C.C."/>
            <person name="Li W."/>
            <person name="Zhang Q.J."/>
            <person name="Zhang Y."/>
            <person name="Li K."/>
            <person name="Lu H.F."/>
            <person name="Shi C."/>
            <person name="Zhu S.T."/>
            <person name="Xiao Z.Y."/>
            <person name="Nan H."/>
            <person name="Yue Y."/>
            <person name="Zhu X.G."/>
            <person name="Wu Y."/>
            <person name="Hong X.N."/>
            <person name="Fan G.Y."/>
            <person name="Tong Y."/>
            <person name="Zhang D."/>
            <person name="Mao C.L."/>
            <person name="Liu Y.L."/>
            <person name="Hao S.J."/>
            <person name="Liu W.Q."/>
            <person name="Lv M.Q."/>
            <person name="Zhang H.B."/>
            <person name="Liu Y."/>
            <person name="Hu-Tang G.R."/>
            <person name="Wang J.P."/>
            <person name="Wang J.H."/>
            <person name="Sun Y.H."/>
            <person name="Ni S.B."/>
            <person name="Chen W.B."/>
            <person name="Zhang X.C."/>
            <person name="Jiao Y.N."/>
            <person name="Eichler E.E."/>
            <person name="Li G.H."/>
            <person name="Liu X."/>
            <person name="Gao L.Z."/>
        </authorList>
    </citation>
    <scope>NUCLEOTIDE SEQUENCE [LARGE SCALE GENOMIC DNA]</scope>
    <source>
        <strain evidence="22">cv. GT1</strain>
        <tissue evidence="21">Leaf</tissue>
    </source>
</reference>
<evidence type="ECO:0000256" key="8">
    <source>
        <dbReference type="ARBA" id="ARBA00022949"/>
    </source>
</evidence>
<feature type="transmembrane region" description="Helical" evidence="17">
    <location>
        <begin position="253"/>
        <end position="273"/>
    </location>
</feature>
<dbReference type="GO" id="GO:0005886">
    <property type="term" value="C:plasma membrane"/>
    <property type="evidence" value="ECO:0007669"/>
    <property type="project" value="UniProtKB-SubCell"/>
</dbReference>
<sequence>MARTTSDFLIFISLFFNSFLPIASPSSANSFVFGGCTQQKYAPDSPYESNINSLLTSLVNSATYSSYNNYTIMGSIPQDVVYGLFQCRGDLSMPDCANCVAQAVSQIGSLCSQTCGGAVQLQDCYVKYDNATFLGVEDKTVVFKKCGPSTGYDTNTMSVRDAVMADLARPGGLYRVGGSGEVQGFAQCIGDLSLGECQDCLSEAISWLKTDCSTAVYGDMFLTKCYARYSTGVAHVYTNTHNDKSMDEGEKTFAIIIGLFAGVALIIIFLAFIRKVSEGNGYNKEEIKVQVEEGNILHVRAEVGKEEGHGNDTVWHLAERGTGRRSFSREIELSENAKVDQIKALVENGVLTIVVPKDTSPKPSKTVQEHGSFVLQVMMRRQTTLYENYEDGGTINYHNAPTIYWAKPGYDFEIGLRVEYTDRVMWDIFALIGENENVELFLEHCIDEGEVIRDGLTDVPLNACNHNGKDRENVGVQIQGETVDFDIGNENDDMDDNNEDFIVDVYCDIDLDDEELISTREKKRQKNSKRKSNQFDNESEEND</sequence>
<keyword evidence="8" id="KW-0965">Cell junction</keyword>
<dbReference type="PROSITE" id="PS01031">
    <property type="entry name" value="SHSP"/>
    <property type="match status" value="1"/>
</dbReference>
<evidence type="ECO:0000256" key="10">
    <source>
        <dbReference type="ARBA" id="ARBA00023136"/>
    </source>
</evidence>
<dbReference type="InterPro" id="IPR008978">
    <property type="entry name" value="HSP20-like_chaperone"/>
</dbReference>
<evidence type="ECO:0000256" key="5">
    <source>
        <dbReference type="ARBA" id="ARBA00022692"/>
    </source>
</evidence>
<comment type="similarity">
    <text evidence="13">Belongs to the cysteine-rich repeat secretory protein family. Plasmodesmata-located proteins (PDLD) subfamily.</text>
</comment>
<comment type="subcellular location">
    <subcellularLocation>
        <location evidence="12">Cell junction</location>
        <location evidence="12">Plasmodesma</location>
    </subcellularLocation>
    <subcellularLocation>
        <location evidence="1">Cell membrane</location>
        <topology evidence="1">Single-pass type I membrane protein</topology>
    </subcellularLocation>
</comment>
<dbReference type="Pfam" id="PF01657">
    <property type="entry name" value="Stress-antifung"/>
    <property type="match status" value="2"/>
</dbReference>
<evidence type="ECO:0000256" key="13">
    <source>
        <dbReference type="ARBA" id="ARBA00038393"/>
    </source>
</evidence>
<evidence type="ECO:0000256" key="15">
    <source>
        <dbReference type="RuleBase" id="RU003616"/>
    </source>
</evidence>
<feature type="domain" description="SHSP" evidence="19">
    <location>
        <begin position="254"/>
        <end position="372"/>
    </location>
</feature>
<dbReference type="SUPFAM" id="SSF49764">
    <property type="entry name" value="HSP20-like chaperones"/>
    <property type="match status" value="1"/>
</dbReference>
<keyword evidence="2" id="KW-0813">Transport</keyword>
<evidence type="ECO:0000256" key="16">
    <source>
        <dbReference type="SAM" id="MobiDB-lite"/>
    </source>
</evidence>
<dbReference type="PROSITE" id="PS51473">
    <property type="entry name" value="GNK2"/>
    <property type="match status" value="2"/>
</dbReference>
<evidence type="ECO:0000256" key="3">
    <source>
        <dbReference type="ARBA" id="ARBA00022475"/>
    </source>
</evidence>
<comment type="caution">
    <text evidence="21">The sequence shown here is derived from an EMBL/GenBank/DDBJ whole genome shotgun (WGS) entry which is preliminary data.</text>
</comment>
<dbReference type="InterPro" id="IPR051378">
    <property type="entry name" value="Cell2Cell_Antifungal"/>
</dbReference>